<keyword evidence="3" id="KW-1185">Reference proteome</keyword>
<reference evidence="3" key="1">
    <citation type="journal article" date="2013" name="Nat. Genet.">
        <title>The duck genome and transcriptome provide insight into an avian influenza virus reservoir species.</title>
        <authorList>
            <person name="Huang Y."/>
            <person name="Li Y."/>
            <person name="Burt D.W."/>
            <person name="Chen H."/>
            <person name="Zhang Y."/>
            <person name="Qian W."/>
            <person name="Kim H."/>
            <person name="Gan S."/>
            <person name="Zhao Y."/>
            <person name="Li J."/>
            <person name="Yi K."/>
            <person name="Feng H."/>
            <person name="Zhu P."/>
            <person name="Li B."/>
            <person name="Liu Q."/>
            <person name="Fairley S."/>
            <person name="Magor K.E."/>
            <person name="Du Z."/>
            <person name="Hu X."/>
            <person name="Goodman L."/>
            <person name="Tafer H."/>
            <person name="Vignal A."/>
            <person name="Lee T."/>
            <person name="Kim K.W."/>
            <person name="Sheng Z."/>
            <person name="An Y."/>
            <person name="Searle S."/>
            <person name="Herrero J."/>
            <person name="Groenen M.A."/>
            <person name="Crooijmans R.P."/>
            <person name="Faraut T."/>
            <person name="Cai Q."/>
            <person name="Webster R.G."/>
            <person name="Aldridge J.R."/>
            <person name="Warren W.C."/>
            <person name="Bartschat S."/>
            <person name="Kehr S."/>
            <person name="Marz M."/>
            <person name="Stadler P.F."/>
            <person name="Smith J."/>
            <person name="Kraus R.H."/>
            <person name="Zhao Y."/>
            <person name="Ren L."/>
            <person name="Fei J."/>
            <person name="Morisson M."/>
            <person name="Kaiser P."/>
            <person name="Griffin D.K."/>
            <person name="Rao M."/>
            <person name="Pitel F."/>
            <person name="Wang J."/>
            <person name="Li N."/>
        </authorList>
    </citation>
    <scope>NUCLEOTIDE SEQUENCE [LARGE SCALE GENOMIC DNA]</scope>
</reference>
<protein>
    <submittedName>
        <fullName evidence="2">Uncharacterized protein</fullName>
    </submittedName>
</protein>
<gene>
    <name evidence="2" type="ORF">Anapl_00208</name>
</gene>
<dbReference type="EMBL" id="KB742808">
    <property type="protein sequence ID" value="EOB04138.1"/>
    <property type="molecule type" value="Genomic_DNA"/>
</dbReference>
<feature type="transmembrane region" description="Helical" evidence="1">
    <location>
        <begin position="797"/>
        <end position="817"/>
    </location>
</feature>
<dbReference type="AlphaFoldDB" id="R0LUM8"/>
<dbReference type="Proteomes" id="UP000296049">
    <property type="component" value="Unassembled WGS sequence"/>
</dbReference>
<organism evidence="2 3">
    <name type="scientific">Anas platyrhynchos</name>
    <name type="common">Mallard</name>
    <name type="synonym">Anas boschas</name>
    <dbReference type="NCBI Taxonomy" id="8839"/>
    <lineage>
        <taxon>Eukaryota</taxon>
        <taxon>Metazoa</taxon>
        <taxon>Chordata</taxon>
        <taxon>Craniata</taxon>
        <taxon>Vertebrata</taxon>
        <taxon>Euteleostomi</taxon>
        <taxon>Archelosauria</taxon>
        <taxon>Archosauria</taxon>
        <taxon>Dinosauria</taxon>
        <taxon>Saurischia</taxon>
        <taxon>Theropoda</taxon>
        <taxon>Coelurosauria</taxon>
        <taxon>Aves</taxon>
        <taxon>Neognathae</taxon>
        <taxon>Galloanserae</taxon>
        <taxon>Anseriformes</taxon>
        <taxon>Anatidae</taxon>
        <taxon>Anatinae</taxon>
        <taxon>Anas</taxon>
    </lineage>
</organism>
<keyword evidence="1" id="KW-1133">Transmembrane helix</keyword>
<proteinExistence type="predicted"/>
<accession>R0LUM8</accession>
<keyword evidence="1" id="KW-0472">Membrane</keyword>
<name>R0LUM8_ANAPL</name>
<evidence type="ECO:0000256" key="1">
    <source>
        <dbReference type="SAM" id="Phobius"/>
    </source>
</evidence>
<keyword evidence="1" id="KW-0812">Transmembrane</keyword>
<sequence length="888" mass="95855">MSHHSVENIQGRLSQKLLPGSCLTAACCVEAKAYGSFVRNEPMCVVLETALVPGKCQGLKAEPGEEPSFHDTWSCDPFSPFAGTKTPGNPEQKYLVWPFITGLKLFASSPMAVLREDRLHTCPSSSVVVQAGENKECQGVLENRFNQPQEAAHRQRTAEGHALLLVMDALRRQGGNFSADLARSVQMIADAAGEQRPHLAALHTFWHACGLQHLCYATQKYPRPPKAANFMLEVGEQFCVVNKRPQQHCSTGIRELTLADTGGHVPGAVSEVTSAGAAPAFPDPGRGGMGPGYRALPCPAATGSPSCPAGTCGRIGSWRLIQLSRGCKLMISADLSTAWHGQESTVLSVVSSEAIKVGADCLCCKKRLTKAFLDAVDQNGGVKCRSSSEVRSSSLRTVQAADGLALAPPVLYSESAAAPPGHVQQLSHLTDLNCLIHVLFQPATAKMPIGALVRSQSGNVFSLVLGLRVLLHCHFATGKARTVLERFAGDVLGLLYAALPTYFAQLSLAALVTLEAVLDAYLEVCYGANKNHSLQLQRDKYWQLSGLLFIPCLVGKCQSVFKLFQVSIPNIGVPAGVLGDVSTGRKLQGLTKVRKQLTGKSDQGQFKNKCALPGGSIRFRQNCVRGMKREKTTGKAVRPLLHRSTTSGLSGLQPFAAITALQSHGLELVGLHAIWSAAGYKPAQEVCCDSLKVILDAAASALQVPAVPPQENPKESNVIICLDFKLCDKNSNAMAGCDEFLHNSAPQEELYWEQSSCITWQNNNAYIPVSAHTINVSVVRNWLLTQTFTDGGKMKQMSSLAFLSFVSLFPAVVIILINTMQKPIESTAMACWNFIAFLWDRSVLGRSFTCRKWTADAQGNYCLERAIPRTANQLLAATGKTLLLRSLY</sequence>
<evidence type="ECO:0000313" key="3">
    <source>
        <dbReference type="Proteomes" id="UP000296049"/>
    </source>
</evidence>
<evidence type="ECO:0000313" key="2">
    <source>
        <dbReference type="EMBL" id="EOB04138.1"/>
    </source>
</evidence>